<dbReference type="RefSeq" id="XP_038078848.1">
    <property type="nucleotide sequence ID" value="XM_038222920.1"/>
</dbReference>
<evidence type="ECO:0000256" key="6">
    <source>
        <dbReference type="ARBA" id="ARBA00022824"/>
    </source>
</evidence>
<comment type="similarity">
    <text evidence="3 18">Belongs to the steroid 5-alpha reductase family.</text>
</comment>
<keyword evidence="13 18" id="KW-0472">Membrane</keyword>
<keyword evidence="21" id="KW-1185">Reference proteome</keyword>
<keyword evidence="12" id="KW-0443">Lipid metabolism</keyword>
<dbReference type="PIRSF" id="PIRSF015596">
    <property type="entry name" value="5_alpha-SR2"/>
    <property type="match status" value="1"/>
</dbReference>
<dbReference type="GO" id="GO:0006702">
    <property type="term" value="P:androgen biosynthetic process"/>
    <property type="evidence" value="ECO:0007669"/>
    <property type="project" value="UniProtKB-ARBA"/>
</dbReference>
<evidence type="ECO:0000256" key="11">
    <source>
        <dbReference type="ARBA" id="ARBA00023002"/>
    </source>
</evidence>
<dbReference type="GO" id="GO:0005789">
    <property type="term" value="C:endoplasmic reticulum membrane"/>
    <property type="evidence" value="ECO:0007669"/>
    <property type="project" value="UniProtKB-SubCell"/>
</dbReference>
<evidence type="ECO:0000256" key="13">
    <source>
        <dbReference type="ARBA" id="ARBA00023136"/>
    </source>
</evidence>
<feature type="transmembrane region" description="Helical" evidence="18">
    <location>
        <begin position="71"/>
        <end position="89"/>
    </location>
</feature>
<dbReference type="GO" id="GO:0007548">
    <property type="term" value="P:sex differentiation"/>
    <property type="evidence" value="ECO:0007669"/>
    <property type="project" value="UniProtKB-KW"/>
</dbReference>
<keyword evidence="6" id="KW-0256">Endoplasmic reticulum</keyword>
<proteinExistence type="inferred from homology"/>
<comment type="catalytic activity">
    <reaction evidence="16">
        <text>androst-4-ene-3,17-dione + NADPH + H(+) = 5alpha-androstan-3,17-dione + NADP(+)</text>
        <dbReference type="Rhea" id="RHEA:50816"/>
        <dbReference type="ChEBI" id="CHEBI:15378"/>
        <dbReference type="ChEBI" id="CHEBI:15994"/>
        <dbReference type="ChEBI" id="CHEBI:16422"/>
        <dbReference type="ChEBI" id="CHEBI:57783"/>
        <dbReference type="ChEBI" id="CHEBI:58349"/>
    </reaction>
    <physiologicalReaction direction="left-to-right" evidence="16">
        <dbReference type="Rhea" id="RHEA:50817"/>
    </physiologicalReaction>
</comment>
<dbReference type="EnsemblMetazoa" id="XM_038222920.1">
    <property type="protein sequence ID" value="XP_038078848.1"/>
    <property type="gene ID" value="LOC119746124"/>
</dbReference>
<dbReference type="CTD" id="6715"/>
<evidence type="ECO:0000259" key="19">
    <source>
        <dbReference type="Pfam" id="PF02544"/>
    </source>
</evidence>
<organism evidence="20 21">
    <name type="scientific">Patiria miniata</name>
    <name type="common">Bat star</name>
    <name type="synonym">Asterina miniata</name>
    <dbReference type="NCBI Taxonomy" id="46514"/>
    <lineage>
        <taxon>Eukaryota</taxon>
        <taxon>Metazoa</taxon>
        <taxon>Echinodermata</taxon>
        <taxon>Eleutherozoa</taxon>
        <taxon>Asterozoa</taxon>
        <taxon>Asteroidea</taxon>
        <taxon>Valvatacea</taxon>
        <taxon>Valvatida</taxon>
        <taxon>Asterinidae</taxon>
        <taxon>Patiria</taxon>
    </lineage>
</organism>
<dbReference type="EC" id="1.3.1.22" evidence="18"/>
<dbReference type="InterPro" id="IPR039357">
    <property type="entry name" value="SRD5A/TECR"/>
</dbReference>
<evidence type="ECO:0000256" key="1">
    <source>
        <dbReference type="ARBA" id="ARBA00004154"/>
    </source>
</evidence>
<evidence type="ECO:0000256" key="18">
    <source>
        <dbReference type="PIRNR" id="PIRNR015596"/>
    </source>
</evidence>
<comment type="catalytic activity">
    <reaction evidence="18">
        <text>a 3-oxo-5alpha-steroid + NADP(+) = a 3-oxo-Delta(4)-steroid + NADPH + H(+)</text>
        <dbReference type="Rhea" id="RHEA:54384"/>
        <dbReference type="ChEBI" id="CHEBI:13601"/>
        <dbReference type="ChEBI" id="CHEBI:15378"/>
        <dbReference type="ChEBI" id="CHEBI:47909"/>
        <dbReference type="ChEBI" id="CHEBI:57783"/>
        <dbReference type="ChEBI" id="CHEBI:58349"/>
        <dbReference type="EC" id="1.3.1.22"/>
    </reaction>
</comment>
<feature type="domain" description="3-oxo-5-alpha-steroid 4-dehydrogenase C-terminal" evidence="19">
    <location>
        <begin position="127"/>
        <end position="273"/>
    </location>
</feature>
<dbReference type="PANTHER" id="PTHR10556:SF57">
    <property type="entry name" value="3-OXO-5-ALPHA-STEROID 4-DEHYDROGENASE 1"/>
    <property type="match status" value="1"/>
</dbReference>
<dbReference type="GeneID" id="119746124"/>
<comment type="catalytic activity">
    <reaction evidence="15">
        <text>5alpha-pregnane-3,20-dione + NADP(+) = progesterone + NADPH + H(+)</text>
        <dbReference type="Rhea" id="RHEA:21952"/>
        <dbReference type="ChEBI" id="CHEBI:15378"/>
        <dbReference type="ChEBI" id="CHEBI:17026"/>
        <dbReference type="ChEBI" id="CHEBI:28952"/>
        <dbReference type="ChEBI" id="CHEBI:57783"/>
        <dbReference type="ChEBI" id="CHEBI:58349"/>
        <dbReference type="EC" id="1.3.1.22"/>
    </reaction>
    <physiologicalReaction direction="right-to-left" evidence="15">
        <dbReference type="Rhea" id="RHEA:21954"/>
    </physiologicalReaction>
</comment>
<evidence type="ECO:0000256" key="2">
    <source>
        <dbReference type="ARBA" id="ARBA00004477"/>
    </source>
</evidence>
<dbReference type="AlphaFoldDB" id="A0A914BRC9"/>
<protein>
    <recommendedName>
        <fullName evidence="18">3-oxo-5alpha-steroid 4-dehydrogenase (NADP(+))</fullName>
        <ecNumber evidence="18">1.3.1.22</ecNumber>
    </recommendedName>
</protein>
<feature type="transmembrane region" description="Helical" evidence="18">
    <location>
        <begin position="101"/>
        <end position="120"/>
    </location>
</feature>
<feature type="transmembrane region" description="Helical" evidence="18">
    <location>
        <begin position="32"/>
        <end position="51"/>
    </location>
</feature>
<evidence type="ECO:0000256" key="14">
    <source>
        <dbReference type="ARBA" id="ARBA00037789"/>
    </source>
</evidence>
<dbReference type="Proteomes" id="UP000887568">
    <property type="component" value="Unplaced"/>
</dbReference>
<keyword evidence="7" id="KW-0492">Microsome</keyword>
<keyword evidence="8" id="KW-0521">NADP</keyword>
<comment type="catalytic activity">
    <reaction evidence="17">
        <text>17beta-hydroxy-5alpha-androstan-3-one + NADP(+) = testosterone + NADPH + H(+)</text>
        <dbReference type="Rhea" id="RHEA:50820"/>
        <dbReference type="ChEBI" id="CHEBI:15378"/>
        <dbReference type="ChEBI" id="CHEBI:16330"/>
        <dbReference type="ChEBI" id="CHEBI:17347"/>
        <dbReference type="ChEBI" id="CHEBI:57783"/>
        <dbReference type="ChEBI" id="CHEBI:58349"/>
        <dbReference type="EC" id="1.3.1.22"/>
    </reaction>
    <physiologicalReaction direction="right-to-left" evidence="17">
        <dbReference type="Rhea" id="RHEA:50822"/>
    </physiologicalReaction>
</comment>
<accession>A0A914BRC9</accession>
<evidence type="ECO:0000256" key="9">
    <source>
        <dbReference type="ARBA" id="ARBA00022928"/>
    </source>
</evidence>
<dbReference type="PROSITE" id="PS50244">
    <property type="entry name" value="S5A_REDUCTASE"/>
    <property type="match status" value="1"/>
</dbReference>
<keyword evidence="9" id="KW-0726">Sexual differentiation</keyword>
<evidence type="ECO:0000256" key="4">
    <source>
        <dbReference type="ARBA" id="ARBA00022692"/>
    </source>
</evidence>
<dbReference type="InterPro" id="IPR016636">
    <property type="entry name" value="3-oxo-5-alpha-steroid_4-DH"/>
</dbReference>
<dbReference type="FunFam" id="1.20.120.1630:FF:000002">
    <property type="entry name" value="Steroid 5 alpha-reductase 1"/>
    <property type="match status" value="1"/>
</dbReference>
<dbReference type="InterPro" id="IPR001104">
    <property type="entry name" value="3-oxo-5_a-steroid_4-DH_C"/>
</dbReference>
<keyword evidence="10 18" id="KW-1133">Transmembrane helix</keyword>
<evidence type="ECO:0000313" key="20">
    <source>
        <dbReference type="EnsemblMetazoa" id="XP_038078848.1"/>
    </source>
</evidence>
<evidence type="ECO:0000256" key="8">
    <source>
        <dbReference type="ARBA" id="ARBA00022857"/>
    </source>
</evidence>
<evidence type="ECO:0000256" key="10">
    <source>
        <dbReference type="ARBA" id="ARBA00022989"/>
    </source>
</evidence>
<sequence>MAAPVASPVPLPLIQPLTDMLGMKEDELLDKLAYCFMFLGAIVSVILQFVGAPYGRYVDSRFGCFVPGKPAWFIQELPSFLVPSVLLIVSGGQRGFINNFLISLMIIHYFQRTFVFTFLIRGGKPTTFLAFFLAFVFCITNGYLQGRYLTQYAVYQHNWLRDPRFIIGVILFFTGMAINIQSDSILRNLRKPGETGYKIPKGGMFEYISGANFFGEVVEWTGFALACWSLPSLAFLVFTASNIGPRAYRHHWYYQQKFDDYPKTRKAFIPFLL</sequence>
<evidence type="ECO:0000256" key="17">
    <source>
        <dbReference type="ARBA" id="ARBA00049397"/>
    </source>
</evidence>
<evidence type="ECO:0000256" key="3">
    <source>
        <dbReference type="ARBA" id="ARBA00007742"/>
    </source>
</evidence>
<evidence type="ECO:0000256" key="15">
    <source>
        <dbReference type="ARBA" id="ARBA00048292"/>
    </source>
</evidence>
<dbReference type="OrthoDB" id="5788137at2759"/>
<comment type="subcellular location">
    <subcellularLocation>
        <location evidence="2">Endoplasmic reticulum membrane</location>
        <topology evidence="2">Multi-pass membrane protein</topology>
    </subcellularLocation>
    <subcellularLocation>
        <location evidence="1">Microsome membrane</location>
        <topology evidence="1">Multi-pass membrane protein</topology>
    </subcellularLocation>
</comment>
<evidence type="ECO:0000256" key="16">
    <source>
        <dbReference type="ARBA" id="ARBA00049166"/>
    </source>
</evidence>
<evidence type="ECO:0000256" key="12">
    <source>
        <dbReference type="ARBA" id="ARBA00023098"/>
    </source>
</evidence>
<keyword evidence="11" id="KW-0560">Oxidoreductase</keyword>
<feature type="transmembrane region" description="Helical" evidence="18">
    <location>
        <begin position="165"/>
        <end position="182"/>
    </location>
</feature>
<dbReference type="GO" id="GO:0030154">
    <property type="term" value="P:cell differentiation"/>
    <property type="evidence" value="ECO:0007669"/>
    <property type="project" value="UniProtKB-KW"/>
</dbReference>
<evidence type="ECO:0000313" key="21">
    <source>
        <dbReference type="Proteomes" id="UP000887568"/>
    </source>
</evidence>
<name>A0A914BRC9_PATMI</name>
<dbReference type="Pfam" id="PF02544">
    <property type="entry name" value="Steroid_dh"/>
    <property type="match status" value="1"/>
</dbReference>
<feature type="transmembrane region" description="Helical" evidence="18">
    <location>
        <begin position="126"/>
        <end position="144"/>
    </location>
</feature>
<dbReference type="GO" id="GO:0047751">
    <property type="term" value="F:3-oxo-5-alpha-steroid 4-dehydrogenase (NADP+) activity"/>
    <property type="evidence" value="ECO:0007669"/>
    <property type="project" value="UniProtKB-EC"/>
</dbReference>
<dbReference type="Gene3D" id="1.20.120.1630">
    <property type="match status" value="1"/>
</dbReference>
<feature type="transmembrane region" description="Helical" evidence="18">
    <location>
        <begin position="220"/>
        <end position="240"/>
    </location>
</feature>
<keyword evidence="4 18" id="KW-0812">Transmembrane</keyword>
<reference evidence="20" key="1">
    <citation type="submission" date="2022-11" db="UniProtKB">
        <authorList>
            <consortium name="EnsemblMetazoa"/>
        </authorList>
    </citation>
    <scope>IDENTIFICATION</scope>
</reference>
<evidence type="ECO:0000256" key="5">
    <source>
        <dbReference type="ARBA" id="ARBA00022782"/>
    </source>
</evidence>
<dbReference type="PANTHER" id="PTHR10556">
    <property type="entry name" value="3-OXO-5-ALPHA-STEROID 4-DEHYDROGENASE"/>
    <property type="match status" value="1"/>
</dbReference>
<evidence type="ECO:0000256" key="7">
    <source>
        <dbReference type="ARBA" id="ARBA00022848"/>
    </source>
</evidence>
<keyword evidence="5" id="KW-0221">Differentiation</keyword>
<dbReference type="OMA" id="PHYALEW"/>
<comment type="function">
    <text evidence="14">Converts testosterone into 5-alpha-dihydrotestosterone and progesterone or corticosterone into their corresponding 5-alpha-3-oxosteroids. It plays a central role in sexual differentiation and androgen physiology.</text>
</comment>